<proteinExistence type="predicted"/>
<gene>
    <name evidence="2" type="ORF">S01H1_32261</name>
</gene>
<evidence type="ECO:0000313" key="2">
    <source>
        <dbReference type="EMBL" id="GAF96634.1"/>
    </source>
</evidence>
<feature type="non-terminal residue" evidence="2">
    <location>
        <position position="93"/>
    </location>
</feature>
<reference evidence="2" key="1">
    <citation type="journal article" date="2014" name="Front. Microbiol.">
        <title>High frequency of phylogenetically diverse reductive dehalogenase-homologous genes in deep subseafloor sedimentary metagenomes.</title>
        <authorList>
            <person name="Kawai M."/>
            <person name="Futagami T."/>
            <person name="Toyoda A."/>
            <person name="Takaki Y."/>
            <person name="Nishi S."/>
            <person name="Hori S."/>
            <person name="Arai W."/>
            <person name="Tsubouchi T."/>
            <person name="Morono Y."/>
            <person name="Uchiyama I."/>
            <person name="Ito T."/>
            <person name="Fujiyama A."/>
            <person name="Inagaki F."/>
            <person name="Takami H."/>
        </authorList>
    </citation>
    <scope>NUCLEOTIDE SEQUENCE</scope>
    <source>
        <strain evidence="2">Expedition CK06-06</strain>
    </source>
</reference>
<comment type="caution">
    <text evidence="2">The sequence shown here is derived from an EMBL/GenBank/DDBJ whole genome shotgun (WGS) entry which is preliminary data.</text>
</comment>
<feature type="compositionally biased region" description="Polar residues" evidence="1">
    <location>
        <begin position="1"/>
        <end position="10"/>
    </location>
</feature>
<dbReference type="EMBL" id="BARS01019962">
    <property type="protein sequence ID" value="GAF96634.1"/>
    <property type="molecule type" value="Genomic_DNA"/>
</dbReference>
<name>X0TTS4_9ZZZZ</name>
<dbReference type="AlphaFoldDB" id="X0TTS4"/>
<sequence length="93" mass="10323">MAQHAAQSAPESPIPDPATVTPEAWQEDLTFLAARISEQHPNPWHHVTRGEFEAAVRRLHGRIPELDYPQTLVGFMQIVALLGPGDGHSRVRL</sequence>
<evidence type="ECO:0000256" key="1">
    <source>
        <dbReference type="SAM" id="MobiDB-lite"/>
    </source>
</evidence>
<protein>
    <submittedName>
        <fullName evidence="2">Uncharacterized protein</fullName>
    </submittedName>
</protein>
<accession>X0TTS4</accession>
<feature type="region of interest" description="Disordered" evidence="1">
    <location>
        <begin position="1"/>
        <end position="21"/>
    </location>
</feature>
<organism evidence="2">
    <name type="scientific">marine sediment metagenome</name>
    <dbReference type="NCBI Taxonomy" id="412755"/>
    <lineage>
        <taxon>unclassified sequences</taxon>
        <taxon>metagenomes</taxon>
        <taxon>ecological metagenomes</taxon>
    </lineage>
</organism>